<comment type="caution">
    <text evidence="2">The sequence shown here is derived from an EMBL/GenBank/DDBJ whole genome shotgun (WGS) entry which is preliminary data.</text>
</comment>
<dbReference type="AlphaFoldDB" id="A0A9N9EPZ8"/>
<feature type="signal peptide" evidence="1">
    <location>
        <begin position="1"/>
        <end position="26"/>
    </location>
</feature>
<accession>A0A9N9EPZ8</accession>
<dbReference type="InterPro" id="IPR053216">
    <property type="entry name" value="Appressorial_penetr-assoc"/>
</dbReference>
<dbReference type="PANTHER" id="PTHR34587">
    <property type="entry name" value="VWFA DOMAIN-CONTAINING PROTEIN"/>
    <property type="match status" value="1"/>
</dbReference>
<evidence type="ECO:0000256" key="1">
    <source>
        <dbReference type="SAM" id="SignalP"/>
    </source>
</evidence>
<organism evidence="2 3">
    <name type="scientific">Cetraspora pellucida</name>
    <dbReference type="NCBI Taxonomy" id="1433469"/>
    <lineage>
        <taxon>Eukaryota</taxon>
        <taxon>Fungi</taxon>
        <taxon>Fungi incertae sedis</taxon>
        <taxon>Mucoromycota</taxon>
        <taxon>Glomeromycotina</taxon>
        <taxon>Glomeromycetes</taxon>
        <taxon>Diversisporales</taxon>
        <taxon>Gigasporaceae</taxon>
        <taxon>Cetraspora</taxon>
    </lineage>
</organism>
<dbReference type="OrthoDB" id="2336871at2759"/>
<proteinExistence type="predicted"/>
<protein>
    <submittedName>
        <fullName evidence="2">24822_t:CDS:1</fullName>
    </submittedName>
</protein>
<feature type="chain" id="PRO_5040389952" evidence="1">
    <location>
        <begin position="27"/>
        <end position="209"/>
    </location>
</feature>
<gene>
    <name evidence="2" type="ORF">CPELLU_LOCUS11212</name>
</gene>
<keyword evidence="3" id="KW-1185">Reference proteome</keyword>
<reference evidence="2" key="1">
    <citation type="submission" date="2021-06" db="EMBL/GenBank/DDBJ databases">
        <authorList>
            <person name="Kallberg Y."/>
            <person name="Tangrot J."/>
            <person name="Rosling A."/>
        </authorList>
    </citation>
    <scope>NUCLEOTIDE SEQUENCE</scope>
    <source>
        <strain evidence="2">FL966</strain>
    </source>
</reference>
<keyword evidence="1" id="KW-0732">Signal</keyword>
<evidence type="ECO:0000313" key="3">
    <source>
        <dbReference type="Proteomes" id="UP000789759"/>
    </source>
</evidence>
<dbReference type="Proteomes" id="UP000789759">
    <property type="component" value="Unassembled WGS sequence"/>
</dbReference>
<sequence length="209" mass="22862">MKSSFITTIAAIFIALLSFEALTVSARTKCSGSCKNAKIKANGTQIKTGEDKSGFCSNLIQGQIPSNLKMVSSLIIHPTDGEEIQENKRFVVNVKVKHLNTGFFSDPNTEYYTIPQKLGKNGFINGHSHVTIQKLDGDEPPDPTKFAFFKGLNNKAKNNLLSVTVDGGLPCGSYRLCTMSSSFTHQPVIMPVAQRGSQDDCIRFKVVKK</sequence>
<dbReference type="EMBL" id="CAJVQA010009764">
    <property type="protein sequence ID" value="CAG8689485.1"/>
    <property type="molecule type" value="Genomic_DNA"/>
</dbReference>
<dbReference type="PANTHER" id="PTHR34587:SF2">
    <property type="entry name" value="G-PROTEIN COUPLED RECEPTORS FAMILY 1 PROFILE DOMAIN-CONTAINING PROTEIN"/>
    <property type="match status" value="1"/>
</dbReference>
<evidence type="ECO:0000313" key="2">
    <source>
        <dbReference type="EMBL" id="CAG8689485.1"/>
    </source>
</evidence>
<name>A0A9N9EPZ8_9GLOM</name>